<evidence type="ECO:0000256" key="1">
    <source>
        <dbReference type="SAM" id="Phobius"/>
    </source>
</evidence>
<accession>A0A4P6FEE5</accession>
<keyword evidence="1" id="KW-1133">Transmembrane helix</keyword>
<feature type="transmembrane region" description="Helical" evidence="1">
    <location>
        <begin position="70"/>
        <end position="90"/>
    </location>
</feature>
<sequence>MSYLPPFFFLGAIVWVLFVLALITAATFSILAAVRPKKPFVWIAAGSLGAAVLAAAALEGQSGFGTTPLVVLLGLTVAVFGGSAAAGTALDLAMGRSVTPGLHGGIIVTDRRIDAGVAPGVKGDERRREVLRGGLTIGVLERFAAAATIIAGFPEGLAIIIAVKGVGRFTELDAPEARERFIIGTFASLIWACAVGLAVRLAIA</sequence>
<proteinExistence type="predicted"/>
<feature type="transmembrane region" description="Helical" evidence="1">
    <location>
        <begin position="6"/>
        <end position="33"/>
    </location>
</feature>
<keyword evidence="1" id="KW-0812">Transmembrane</keyword>
<dbReference type="KEGG" id="agf:ET445_14075"/>
<protein>
    <submittedName>
        <fullName evidence="2">Uncharacterized protein</fullName>
    </submittedName>
</protein>
<feature type="transmembrane region" description="Helical" evidence="1">
    <location>
        <begin position="181"/>
        <end position="203"/>
    </location>
</feature>
<dbReference type="Proteomes" id="UP000291259">
    <property type="component" value="Chromosome"/>
</dbReference>
<feature type="transmembrane region" description="Helical" evidence="1">
    <location>
        <begin position="40"/>
        <end position="58"/>
    </location>
</feature>
<evidence type="ECO:0000313" key="3">
    <source>
        <dbReference type="Proteomes" id="UP000291259"/>
    </source>
</evidence>
<dbReference type="AlphaFoldDB" id="A0A4P6FEE5"/>
<keyword evidence="3" id="KW-1185">Reference proteome</keyword>
<organism evidence="2 3">
    <name type="scientific">Agromyces protaetiae</name>
    <dbReference type="NCBI Taxonomy" id="2509455"/>
    <lineage>
        <taxon>Bacteria</taxon>
        <taxon>Bacillati</taxon>
        <taxon>Actinomycetota</taxon>
        <taxon>Actinomycetes</taxon>
        <taxon>Micrococcales</taxon>
        <taxon>Microbacteriaceae</taxon>
        <taxon>Agromyces</taxon>
    </lineage>
</organism>
<dbReference type="OrthoDB" id="3388334at2"/>
<name>A0A4P6FEE5_9MICO</name>
<dbReference type="EMBL" id="CP035491">
    <property type="protein sequence ID" value="QAY74285.1"/>
    <property type="molecule type" value="Genomic_DNA"/>
</dbReference>
<reference evidence="2 3" key="1">
    <citation type="submission" date="2019-01" db="EMBL/GenBank/DDBJ databases">
        <title>Genome sequencing of strain FW100M-8.</title>
        <authorList>
            <person name="Heo J."/>
            <person name="Kim S.-J."/>
            <person name="Kim J.-S."/>
            <person name="Hong S.-B."/>
            <person name="Kwon S.-W."/>
        </authorList>
    </citation>
    <scope>NUCLEOTIDE SEQUENCE [LARGE SCALE GENOMIC DNA]</scope>
    <source>
        <strain evidence="2 3">FW100M-8</strain>
    </source>
</reference>
<dbReference type="RefSeq" id="WP_129191831.1">
    <property type="nucleotide sequence ID" value="NZ_CP035491.1"/>
</dbReference>
<evidence type="ECO:0000313" key="2">
    <source>
        <dbReference type="EMBL" id="QAY74285.1"/>
    </source>
</evidence>
<feature type="transmembrane region" description="Helical" evidence="1">
    <location>
        <begin position="135"/>
        <end position="161"/>
    </location>
</feature>
<keyword evidence="1" id="KW-0472">Membrane</keyword>
<gene>
    <name evidence="2" type="ORF">ET445_14075</name>
</gene>